<name>A0ABD1DLP7_CULPP</name>
<evidence type="ECO:0000256" key="1">
    <source>
        <dbReference type="SAM" id="SignalP"/>
    </source>
</evidence>
<dbReference type="PANTHER" id="PTHR21112">
    <property type="entry name" value="CHEMOSENSORY PROTEIN A 29A-RELATED"/>
    <property type="match status" value="1"/>
</dbReference>
<dbReference type="EMBL" id="JBEHCU010005167">
    <property type="protein sequence ID" value="KAL1400674.1"/>
    <property type="molecule type" value="Genomic_DNA"/>
</dbReference>
<evidence type="ECO:0008006" key="4">
    <source>
        <dbReference type="Google" id="ProtNLM"/>
    </source>
</evidence>
<accession>A0ABD1DLP7</accession>
<dbReference type="AlphaFoldDB" id="A0ABD1DLP7"/>
<dbReference type="PANTHER" id="PTHR21112:SF0">
    <property type="entry name" value="CHEMOSENSORY PROTEIN A 29A-RELATED"/>
    <property type="match status" value="1"/>
</dbReference>
<organism evidence="2 3">
    <name type="scientific">Culex pipiens pipiens</name>
    <name type="common">Northern house mosquito</name>
    <dbReference type="NCBI Taxonomy" id="38569"/>
    <lineage>
        <taxon>Eukaryota</taxon>
        <taxon>Metazoa</taxon>
        <taxon>Ecdysozoa</taxon>
        <taxon>Arthropoda</taxon>
        <taxon>Hexapoda</taxon>
        <taxon>Insecta</taxon>
        <taxon>Pterygota</taxon>
        <taxon>Neoptera</taxon>
        <taxon>Endopterygota</taxon>
        <taxon>Diptera</taxon>
        <taxon>Nematocera</taxon>
        <taxon>Culicoidea</taxon>
        <taxon>Culicidae</taxon>
        <taxon>Culicinae</taxon>
        <taxon>Culicini</taxon>
        <taxon>Culex</taxon>
        <taxon>Culex</taxon>
    </lineage>
</organism>
<evidence type="ECO:0000313" key="3">
    <source>
        <dbReference type="Proteomes" id="UP001562425"/>
    </source>
</evidence>
<reference evidence="2 3" key="1">
    <citation type="submission" date="2024-05" db="EMBL/GenBank/DDBJ databases">
        <title>Culex pipiens pipiens assembly and annotation.</title>
        <authorList>
            <person name="Alout H."/>
            <person name="Durand T."/>
        </authorList>
    </citation>
    <scope>NUCLEOTIDE SEQUENCE [LARGE SCALE GENOMIC DNA]</scope>
    <source>
        <strain evidence="2">HA-2024</strain>
        <tissue evidence="2">Whole body</tissue>
    </source>
</reference>
<protein>
    <recommendedName>
        <fullName evidence="4">MD-2-related lipid-recognition domain-containing protein</fullName>
    </recommendedName>
</protein>
<feature type="chain" id="PRO_5044835387" description="MD-2-related lipid-recognition domain-containing protein" evidence="1">
    <location>
        <begin position="21"/>
        <end position="180"/>
    </location>
</feature>
<feature type="signal peptide" evidence="1">
    <location>
        <begin position="1"/>
        <end position="20"/>
    </location>
</feature>
<keyword evidence="3" id="KW-1185">Reference proteome</keyword>
<keyword evidence="1" id="KW-0732">Signal</keyword>
<dbReference type="Proteomes" id="UP001562425">
    <property type="component" value="Unassembled WGS sequence"/>
</dbReference>
<comment type="caution">
    <text evidence="2">The sequence shown here is derived from an EMBL/GenBank/DDBJ whole genome shotgun (WGS) entry which is preliminary data.</text>
</comment>
<dbReference type="InterPro" id="IPR010512">
    <property type="entry name" value="DUF1091"/>
</dbReference>
<gene>
    <name evidence="2" type="ORF">pipiens_002035</name>
</gene>
<proteinExistence type="predicted"/>
<sequence>MVAKASLLLLLVVSVATVKSVQVMLEQLNHCTSNGVLDCNLRVRKLNRTVAAMYGNVTLQVDLGNNFLTSFSLSYSRLGNNQFNLYPFRIIPVGFCTFMNKFWGDYYPSFVQSVPQLERPGVCPVTARLLRVNDLVLDSKLFPNYMSPGLWKLQWRGTDIAAGKHFAMEVVFKMYPNGYF</sequence>
<dbReference type="Pfam" id="PF06477">
    <property type="entry name" value="DUF1091"/>
    <property type="match status" value="1"/>
</dbReference>
<evidence type="ECO:0000313" key="2">
    <source>
        <dbReference type="EMBL" id="KAL1400674.1"/>
    </source>
</evidence>